<comment type="caution">
    <text evidence="2">The sequence shown here is derived from an EMBL/GenBank/DDBJ whole genome shotgun (WGS) entry which is preliminary data.</text>
</comment>
<keyword evidence="1" id="KW-0472">Membrane</keyword>
<dbReference type="EMBL" id="REGN01000084">
    <property type="protein sequence ID" value="RNA44576.1"/>
    <property type="molecule type" value="Genomic_DNA"/>
</dbReference>
<reference evidence="2 3" key="1">
    <citation type="journal article" date="2018" name="Sci. Rep.">
        <title>Genomic signatures of local adaptation to the degree of environmental predictability in rotifers.</title>
        <authorList>
            <person name="Franch-Gras L."/>
            <person name="Hahn C."/>
            <person name="Garcia-Roger E.M."/>
            <person name="Carmona M.J."/>
            <person name="Serra M."/>
            <person name="Gomez A."/>
        </authorList>
    </citation>
    <scope>NUCLEOTIDE SEQUENCE [LARGE SCALE GENOMIC DNA]</scope>
    <source>
        <strain evidence="2">HYR1</strain>
    </source>
</reference>
<dbReference type="Proteomes" id="UP000276133">
    <property type="component" value="Unassembled WGS sequence"/>
</dbReference>
<proteinExistence type="predicted"/>
<dbReference type="AlphaFoldDB" id="A0A3M7T931"/>
<name>A0A3M7T931_BRAPC</name>
<evidence type="ECO:0000256" key="1">
    <source>
        <dbReference type="SAM" id="Phobius"/>
    </source>
</evidence>
<keyword evidence="1" id="KW-1133">Transmembrane helix</keyword>
<keyword evidence="1" id="KW-0812">Transmembrane</keyword>
<keyword evidence="3" id="KW-1185">Reference proteome</keyword>
<evidence type="ECO:0000313" key="2">
    <source>
        <dbReference type="EMBL" id="RNA44576.1"/>
    </source>
</evidence>
<feature type="transmembrane region" description="Helical" evidence="1">
    <location>
        <begin position="12"/>
        <end position="30"/>
    </location>
</feature>
<organism evidence="2 3">
    <name type="scientific">Brachionus plicatilis</name>
    <name type="common">Marine rotifer</name>
    <name type="synonym">Brachionus muelleri</name>
    <dbReference type="NCBI Taxonomy" id="10195"/>
    <lineage>
        <taxon>Eukaryota</taxon>
        <taxon>Metazoa</taxon>
        <taxon>Spiralia</taxon>
        <taxon>Gnathifera</taxon>
        <taxon>Rotifera</taxon>
        <taxon>Eurotatoria</taxon>
        <taxon>Monogononta</taxon>
        <taxon>Pseudotrocha</taxon>
        <taxon>Ploima</taxon>
        <taxon>Brachionidae</taxon>
        <taxon>Brachionus</taxon>
    </lineage>
</organism>
<protein>
    <submittedName>
        <fullName evidence="2">Uncharacterized protein</fullName>
    </submittedName>
</protein>
<sequence>MNALFTSCAQFSPFIFTYFSGFKVLLGLILQTKVFGSCRLGELWFIIIWNNSKKQNKKNLIKNLKLRGRQRFKESAFGYFGLLKRQLDKSKCYF</sequence>
<evidence type="ECO:0000313" key="3">
    <source>
        <dbReference type="Proteomes" id="UP000276133"/>
    </source>
</evidence>
<gene>
    <name evidence="2" type="ORF">BpHYR1_006887</name>
</gene>
<accession>A0A3M7T931</accession>